<proteinExistence type="predicted"/>
<feature type="region of interest" description="Disordered" evidence="1">
    <location>
        <begin position="1"/>
        <end position="20"/>
    </location>
</feature>
<evidence type="ECO:0000256" key="1">
    <source>
        <dbReference type="SAM" id="MobiDB-lite"/>
    </source>
</evidence>
<organism evidence="2 3">
    <name type="scientific">Clathrus columnatus</name>
    <dbReference type="NCBI Taxonomy" id="1419009"/>
    <lineage>
        <taxon>Eukaryota</taxon>
        <taxon>Fungi</taxon>
        <taxon>Dikarya</taxon>
        <taxon>Basidiomycota</taxon>
        <taxon>Agaricomycotina</taxon>
        <taxon>Agaricomycetes</taxon>
        <taxon>Phallomycetidae</taxon>
        <taxon>Phallales</taxon>
        <taxon>Clathraceae</taxon>
        <taxon>Clathrus</taxon>
    </lineage>
</organism>
<name>A0AAV5A2H6_9AGAM</name>
<accession>A0AAV5A2H6</accession>
<protein>
    <submittedName>
        <fullName evidence="2">Uncharacterized protein</fullName>
    </submittedName>
</protein>
<reference evidence="2" key="1">
    <citation type="submission" date="2021-10" db="EMBL/GenBank/DDBJ databases">
        <title>De novo Genome Assembly of Clathrus columnatus (Basidiomycota, Fungi) Using Illumina and Nanopore Sequence Data.</title>
        <authorList>
            <person name="Ogiso-Tanaka E."/>
            <person name="Itagaki H."/>
            <person name="Hosoya T."/>
            <person name="Hosaka K."/>
        </authorList>
    </citation>
    <scope>NUCLEOTIDE SEQUENCE</scope>
    <source>
        <strain evidence="2">MO-923</strain>
    </source>
</reference>
<evidence type="ECO:0000313" key="3">
    <source>
        <dbReference type="Proteomes" id="UP001050691"/>
    </source>
</evidence>
<sequence length="61" mass="6793">MTGAESPPRRENSGELFMIPMKMSRDDEVTKQHDIDEDRGVGNLVESAFISTNRKAVSPTL</sequence>
<gene>
    <name evidence="2" type="ORF">Clacol_003056</name>
</gene>
<comment type="caution">
    <text evidence="2">The sequence shown here is derived from an EMBL/GenBank/DDBJ whole genome shotgun (WGS) entry which is preliminary data.</text>
</comment>
<dbReference type="EMBL" id="BPWL01000003">
    <property type="protein sequence ID" value="GJJ08837.1"/>
    <property type="molecule type" value="Genomic_DNA"/>
</dbReference>
<keyword evidence="3" id="KW-1185">Reference proteome</keyword>
<evidence type="ECO:0000313" key="2">
    <source>
        <dbReference type="EMBL" id="GJJ08837.1"/>
    </source>
</evidence>
<dbReference type="AlphaFoldDB" id="A0AAV5A2H6"/>
<dbReference type="Proteomes" id="UP001050691">
    <property type="component" value="Unassembled WGS sequence"/>
</dbReference>